<dbReference type="OrthoDB" id="635132at2759"/>
<comment type="subcellular location">
    <subcellularLocation>
        <location evidence="1">Nucleus</location>
    </subcellularLocation>
</comment>
<dbReference type="Proteomes" id="UP000813463">
    <property type="component" value="Chromosome 1"/>
</dbReference>
<dbReference type="Pfam" id="PF02362">
    <property type="entry name" value="B3"/>
    <property type="match status" value="2"/>
</dbReference>
<dbReference type="InterPro" id="IPR003340">
    <property type="entry name" value="B3_DNA-bd"/>
</dbReference>
<dbReference type="KEGG" id="soe:110794539"/>
<dbReference type="PANTHER" id="PTHR31391">
    <property type="entry name" value="B3 DOMAIN-CONTAINING PROTEIN OS11G0197600-RELATED"/>
    <property type="match status" value="1"/>
</dbReference>
<dbReference type="RefSeq" id="XP_056683814.1">
    <property type="nucleotide sequence ID" value="XM_056827836.1"/>
</dbReference>
<dbReference type="SMR" id="A0A9R0K2I9"/>
<feature type="region of interest" description="Disordered" evidence="6">
    <location>
        <begin position="143"/>
        <end position="165"/>
    </location>
</feature>
<dbReference type="PANTHER" id="PTHR31391:SF145">
    <property type="match status" value="1"/>
</dbReference>
<feature type="domain" description="TF-B3" evidence="7">
    <location>
        <begin position="489"/>
        <end position="584"/>
    </location>
</feature>
<feature type="domain" description="TF-B3" evidence="7">
    <location>
        <begin position="45"/>
        <end position="123"/>
    </location>
</feature>
<evidence type="ECO:0000256" key="6">
    <source>
        <dbReference type="SAM" id="MobiDB-lite"/>
    </source>
</evidence>
<evidence type="ECO:0000313" key="10">
    <source>
        <dbReference type="RefSeq" id="XP_056683814.1"/>
    </source>
</evidence>
<name>A0A9R0K2I9_SPIOL</name>
<dbReference type="GeneID" id="110794539"/>
<feature type="region of interest" description="Disordered" evidence="6">
    <location>
        <begin position="312"/>
        <end position="376"/>
    </location>
</feature>
<dbReference type="Gene3D" id="2.40.330.10">
    <property type="entry name" value="DNA-binding pseudobarrel domain"/>
    <property type="match status" value="2"/>
</dbReference>
<feature type="compositionally biased region" description="Polar residues" evidence="6">
    <location>
        <begin position="353"/>
        <end position="366"/>
    </location>
</feature>
<evidence type="ECO:0000313" key="8">
    <source>
        <dbReference type="Proteomes" id="UP000813463"/>
    </source>
</evidence>
<dbReference type="GO" id="GO:0005634">
    <property type="term" value="C:nucleus"/>
    <property type="evidence" value="ECO:0007669"/>
    <property type="project" value="UniProtKB-SubCell"/>
</dbReference>
<sequence>MDYEVKACGECSRKCLLFHRGKCGLPPKIPPFFKVMFGKGFAECLFVPPKFSKILTSEVGRKAYLEDSTGKQWEVNLSKVNGSLSFNTGWYKFTKDHDLEQGDFLLFRYTMDSCFFVEIYGRSGYEKTHTGVHSFKNKIPKTTRNSITRKSPSDPLYEKQKPSQGNDCCNTYAVPQSEVDMSDIIWTHDDVNDVQKSVVVAEKVGRQEYGIERPQLVPEVDFLMEPCFMTDRESSLAREDDRERLLDLSALEFSGMEPSFTSNKTGKAHTGNASIDTKKYPLSQGAFHEAHNGDPSIDTNKFPLIQGNVVPSKNNQEKLPNSVNKPFPSVSPRLSMPSSLVRPSKTIRESHTWKPSATSDFSQTPENYEEKLSGSVNQPFPSVYPSLNMPSRPVPPSKTIHESRTWDASAASGFSQPPPGGKLRVVKQEPKEFKQEISGNVSPDTSFDSNMSLKRKVKGNANPMKDDDEANRVVKQEPADFCDLEAAAAFRMTCLASPENASYLELPGELPMMWRQRLYVKQKLVILKDPSGRDWPVLYHKRNNINVLTDGWKEFQYANNILPQNECVFLADDLDMGEFRVQFS</sequence>
<protein>
    <submittedName>
        <fullName evidence="9">Uncharacterized protein LOC110794539</fullName>
    </submittedName>
    <submittedName>
        <fullName evidence="10">Uncharacterized protein isoform X1</fullName>
    </submittedName>
</protein>
<evidence type="ECO:0000313" key="9">
    <source>
        <dbReference type="RefSeq" id="XP_021855210.1"/>
    </source>
</evidence>
<evidence type="ECO:0000256" key="4">
    <source>
        <dbReference type="ARBA" id="ARBA00023163"/>
    </source>
</evidence>
<feature type="compositionally biased region" description="Polar residues" evidence="6">
    <location>
        <begin position="312"/>
        <end position="324"/>
    </location>
</feature>
<evidence type="ECO:0000256" key="1">
    <source>
        <dbReference type="ARBA" id="ARBA00004123"/>
    </source>
</evidence>
<dbReference type="PROSITE" id="PS50863">
    <property type="entry name" value="B3"/>
    <property type="match status" value="2"/>
</dbReference>
<accession>A0A9R0K2I9</accession>
<dbReference type="AlphaFoldDB" id="A0A9R0K2I9"/>
<keyword evidence="2" id="KW-0805">Transcription regulation</keyword>
<organism evidence="8 9">
    <name type="scientific">Spinacia oleracea</name>
    <name type="common">Spinach</name>
    <dbReference type="NCBI Taxonomy" id="3562"/>
    <lineage>
        <taxon>Eukaryota</taxon>
        <taxon>Viridiplantae</taxon>
        <taxon>Streptophyta</taxon>
        <taxon>Embryophyta</taxon>
        <taxon>Tracheophyta</taxon>
        <taxon>Spermatophyta</taxon>
        <taxon>Magnoliopsida</taxon>
        <taxon>eudicotyledons</taxon>
        <taxon>Gunneridae</taxon>
        <taxon>Pentapetalae</taxon>
        <taxon>Caryophyllales</taxon>
        <taxon>Chenopodiaceae</taxon>
        <taxon>Chenopodioideae</taxon>
        <taxon>Anserineae</taxon>
        <taxon>Spinacia</taxon>
    </lineage>
</organism>
<reference evidence="8" key="1">
    <citation type="journal article" date="2021" name="Nat. Commun.">
        <title>Genomic analyses provide insights into spinach domestication and the genetic basis of agronomic traits.</title>
        <authorList>
            <person name="Cai X."/>
            <person name="Sun X."/>
            <person name="Xu C."/>
            <person name="Sun H."/>
            <person name="Wang X."/>
            <person name="Ge C."/>
            <person name="Zhang Z."/>
            <person name="Wang Q."/>
            <person name="Fei Z."/>
            <person name="Jiao C."/>
            <person name="Wang Q."/>
        </authorList>
    </citation>
    <scope>NUCLEOTIDE SEQUENCE [LARGE SCALE GENOMIC DNA]</scope>
    <source>
        <strain evidence="8">cv. Varoflay</strain>
    </source>
</reference>
<keyword evidence="4" id="KW-0804">Transcription</keyword>
<dbReference type="InterPro" id="IPR044837">
    <property type="entry name" value="REM16-like"/>
</dbReference>
<reference evidence="9" key="2">
    <citation type="submission" date="2025-04" db="UniProtKB">
        <authorList>
            <consortium name="RefSeq"/>
        </authorList>
    </citation>
    <scope>IDENTIFICATION</scope>
    <source>
        <tissue evidence="10">Leaf</tissue>
    </source>
</reference>
<evidence type="ECO:0000256" key="3">
    <source>
        <dbReference type="ARBA" id="ARBA00023125"/>
    </source>
</evidence>
<keyword evidence="5" id="KW-0539">Nucleus</keyword>
<keyword evidence="3" id="KW-0238">DNA-binding</keyword>
<keyword evidence="8" id="KW-1185">Reference proteome</keyword>
<dbReference type="CDD" id="cd10017">
    <property type="entry name" value="B3_DNA"/>
    <property type="match status" value="2"/>
</dbReference>
<evidence type="ECO:0000256" key="5">
    <source>
        <dbReference type="ARBA" id="ARBA00023242"/>
    </source>
</evidence>
<evidence type="ECO:0000256" key="2">
    <source>
        <dbReference type="ARBA" id="ARBA00023015"/>
    </source>
</evidence>
<gene>
    <name evidence="9 10" type="primary">LOC110794539</name>
</gene>
<dbReference type="SUPFAM" id="SSF101936">
    <property type="entry name" value="DNA-binding pseudobarrel domain"/>
    <property type="match status" value="2"/>
</dbReference>
<dbReference type="InterPro" id="IPR015300">
    <property type="entry name" value="DNA-bd_pseudobarrel_sf"/>
</dbReference>
<dbReference type="RefSeq" id="XP_021855210.1">
    <property type="nucleotide sequence ID" value="XM_021999518.1"/>
</dbReference>
<dbReference type="SMART" id="SM01019">
    <property type="entry name" value="B3"/>
    <property type="match status" value="1"/>
</dbReference>
<dbReference type="GO" id="GO:0003677">
    <property type="term" value="F:DNA binding"/>
    <property type="evidence" value="ECO:0007669"/>
    <property type="project" value="UniProtKB-KW"/>
</dbReference>
<evidence type="ECO:0000259" key="7">
    <source>
        <dbReference type="PROSITE" id="PS50863"/>
    </source>
</evidence>
<proteinExistence type="predicted"/>